<dbReference type="OrthoDB" id="4227103at2"/>
<evidence type="ECO:0000313" key="2">
    <source>
        <dbReference type="Proteomes" id="UP000247634"/>
    </source>
</evidence>
<dbReference type="Proteomes" id="UP000247634">
    <property type="component" value="Chromosome"/>
</dbReference>
<dbReference type="KEGG" id="sact:DMT42_09765"/>
<reference evidence="1 2" key="1">
    <citation type="submission" date="2018-06" db="EMBL/GenBank/DDBJ databases">
        <title>The complete genome sequence of a nosiheptide producer Streptomyces actuosus ATCC 25421: deducing the ability of producing a new class III lantibiotics.</title>
        <authorList>
            <person name="Liu W."/>
            <person name="Sun F."/>
            <person name="Hu Y."/>
        </authorList>
    </citation>
    <scope>NUCLEOTIDE SEQUENCE [LARGE SCALE GENOMIC DNA]</scope>
    <source>
        <strain evidence="1 2">ATCC 25421</strain>
    </source>
</reference>
<accession>A0A2U9NZ83</accession>
<protein>
    <submittedName>
        <fullName evidence="1">Uncharacterized protein</fullName>
    </submittedName>
</protein>
<evidence type="ECO:0000313" key="1">
    <source>
        <dbReference type="EMBL" id="AWT42572.1"/>
    </source>
</evidence>
<gene>
    <name evidence="1" type="ORF">DMT42_09765</name>
</gene>
<sequence>MAFPSGTPTVTLTGTLPAAVAGTGYGGQVVLTPSAILTDSTRHAVYPGGGRVDIVDGAFSVQLIPTSAAGISPAGWRWYVDVQPNNGQRVAFWAAIEGADGATIQLDSLVPTQAPGGGSVGAPGKSAYEVAVAEGFTGTVTEWLASLVGPQGPQGPAGDPATNLVVSVNGQQGAVDLNAADVGADAAGSATAAQTAAAADASSKVSVHASAADPHGDRAWADAKFALAATVTALNTYVDDTVNRVAAIESGTAWLSGLHVAGDAEVSGGDLTVHDTAKGYRFRRGGSALDLEATGADLIVSNWSGTGFNGTQYAFDRYASNALAAQHAGLREFVSSLYGTVVHTIDPNGNRLGFHGKPAITQQAVTGSRSDGTALANLLAALDTLGLIDDQTTA</sequence>
<dbReference type="EMBL" id="CP029788">
    <property type="protein sequence ID" value="AWT42572.1"/>
    <property type="molecule type" value="Genomic_DNA"/>
</dbReference>
<dbReference type="AlphaFoldDB" id="A0A2U9NZ83"/>
<name>A0A2U9NZ83_STRAS</name>
<keyword evidence="2" id="KW-1185">Reference proteome</keyword>
<dbReference type="RefSeq" id="WP_110627495.1">
    <property type="nucleotide sequence ID" value="NZ_CP029788.1"/>
</dbReference>
<organism evidence="1 2">
    <name type="scientific">Streptomyces actuosus</name>
    <dbReference type="NCBI Taxonomy" id="1885"/>
    <lineage>
        <taxon>Bacteria</taxon>
        <taxon>Bacillati</taxon>
        <taxon>Actinomycetota</taxon>
        <taxon>Actinomycetes</taxon>
        <taxon>Kitasatosporales</taxon>
        <taxon>Streptomycetaceae</taxon>
        <taxon>Streptomyces</taxon>
    </lineage>
</organism>
<proteinExistence type="predicted"/>